<dbReference type="InterPro" id="IPR016024">
    <property type="entry name" value="ARM-type_fold"/>
</dbReference>
<dbReference type="AlphaFoldDB" id="A0A5C6VE26"/>
<dbReference type="EMBL" id="VORB01000002">
    <property type="protein sequence ID" value="TXC82005.1"/>
    <property type="molecule type" value="Genomic_DNA"/>
</dbReference>
<evidence type="ECO:0000313" key="1">
    <source>
        <dbReference type="EMBL" id="TXC82005.1"/>
    </source>
</evidence>
<dbReference type="Gene3D" id="1.25.40.290">
    <property type="entry name" value="ARM repeat domains"/>
    <property type="match status" value="1"/>
</dbReference>
<dbReference type="Pfam" id="PF08713">
    <property type="entry name" value="DNA_alkylation"/>
    <property type="match status" value="1"/>
</dbReference>
<proteinExistence type="predicted"/>
<dbReference type="SUPFAM" id="SSF48371">
    <property type="entry name" value="ARM repeat"/>
    <property type="match status" value="1"/>
</dbReference>
<dbReference type="RefSeq" id="WP_147013100.1">
    <property type="nucleotide sequence ID" value="NZ_VORB01000002.1"/>
</dbReference>
<protein>
    <recommendedName>
        <fullName evidence="3">DNA alkylation repair protein</fullName>
    </recommendedName>
</protein>
<sequence>MEPFKNFFCESYKKQLTAFIPKHLLSSPSGQYFSRPSPFKEEIPFRNRVKEIAKNLFLVHNQSFRSFYQHTLPLLQDAKRSSEKINGFFWDPFCMVVQLYGLDDYSESFELMEILTQLFTAEFAVRPFIEKDPDQAFSKLLEYTKSDNEHLRRWASEGTRPRLPWGSNLTPVINNPNLTRPILENLKNDSSKYVQKSVANHLNDFSWTNPGFFYQIIEAWNRNSPPENTQWIIKHALRSEIKKGNAKALKLVGISSFPNRVDLKLPKKIYLGDSLEIICILHSKQHQTADYIADLELELPGKKQSRKKVFKGWSGKLQGNEKVVLKKVLPIKDNSVRKYYPGKYWVKILLNGEVCAQETFDVE</sequence>
<dbReference type="Proteomes" id="UP000321168">
    <property type="component" value="Unassembled WGS sequence"/>
</dbReference>
<dbReference type="OrthoDB" id="9797162at2"/>
<evidence type="ECO:0008006" key="3">
    <source>
        <dbReference type="Google" id="ProtNLM"/>
    </source>
</evidence>
<comment type="caution">
    <text evidence="1">The sequence shown here is derived from an EMBL/GenBank/DDBJ whole genome shotgun (WGS) entry which is preliminary data.</text>
</comment>
<accession>A0A5C6VE26</accession>
<dbReference type="InterPro" id="IPR014825">
    <property type="entry name" value="DNA_alkylation"/>
</dbReference>
<gene>
    <name evidence="1" type="ORF">FRX97_02630</name>
</gene>
<name>A0A5C6VE26_9FLAO</name>
<reference evidence="1 2" key="1">
    <citation type="submission" date="2019-08" db="EMBL/GenBank/DDBJ databases">
        <title>Genome of Luteibaculum oceani JCM 18817.</title>
        <authorList>
            <person name="Bowman J.P."/>
        </authorList>
    </citation>
    <scope>NUCLEOTIDE SEQUENCE [LARGE SCALE GENOMIC DNA]</scope>
    <source>
        <strain evidence="1 2">JCM 18817</strain>
    </source>
</reference>
<keyword evidence="2" id="KW-1185">Reference proteome</keyword>
<organism evidence="1 2">
    <name type="scientific">Luteibaculum oceani</name>
    <dbReference type="NCBI Taxonomy" id="1294296"/>
    <lineage>
        <taxon>Bacteria</taxon>
        <taxon>Pseudomonadati</taxon>
        <taxon>Bacteroidota</taxon>
        <taxon>Flavobacteriia</taxon>
        <taxon>Flavobacteriales</taxon>
        <taxon>Luteibaculaceae</taxon>
        <taxon>Luteibaculum</taxon>
    </lineage>
</organism>
<evidence type="ECO:0000313" key="2">
    <source>
        <dbReference type="Proteomes" id="UP000321168"/>
    </source>
</evidence>